<feature type="transmembrane region" description="Helical" evidence="1">
    <location>
        <begin position="96"/>
        <end position="125"/>
    </location>
</feature>
<dbReference type="EMBL" id="LOEE01000035">
    <property type="protein sequence ID" value="KXG75380.1"/>
    <property type="molecule type" value="Genomic_DNA"/>
</dbReference>
<dbReference type="AlphaFoldDB" id="A0A140L4A5"/>
<evidence type="ECO:0000256" key="1">
    <source>
        <dbReference type="SAM" id="Phobius"/>
    </source>
</evidence>
<evidence type="ECO:0008006" key="4">
    <source>
        <dbReference type="Google" id="ProtNLM"/>
    </source>
</evidence>
<proteinExistence type="predicted"/>
<keyword evidence="1" id="KW-1133">Transmembrane helix</keyword>
<feature type="transmembrane region" description="Helical" evidence="1">
    <location>
        <begin position="56"/>
        <end position="75"/>
    </location>
</feature>
<name>A0A140L4A5_9FIRM</name>
<keyword evidence="1" id="KW-0812">Transmembrane</keyword>
<accession>A0A140L4A5</accession>
<organism evidence="2 3">
    <name type="scientific">Thermotalea metallivorans</name>
    <dbReference type="NCBI Taxonomy" id="520762"/>
    <lineage>
        <taxon>Bacteria</taxon>
        <taxon>Bacillati</taxon>
        <taxon>Bacillota</taxon>
        <taxon>Clostridia</taxon>
        <taxon>Peptostreptococcales</taxon>
        <taxon>Thermotaleaceae</taxon>
        <taxon>Thermotalea</taxon>
    </lineage>
</organism>
<evidence type="ECO:0000313" key="3">
    <source>
        <dbReference type="Proteomes" id="UP000070456"/>
    </source>
</evidence>
<keyword evidence="3" id="KW-1185">Reference proteome</keyword>
<keyword evidence="1" id="KW-0472">Membrane</keyword>
<evidence type="ECO:0000313" key="2">
    <source>
        <dbReference type="EMBL" id="KXG75380.1"/>
    </source>
</evidence>
<feature type="transmembrane region" description="Helical" evidence="1">
    <location>
        <begin position="17"/>
        <end position="36"/>
    </location>
</feature>
<protein>
    <recommendedName>
        <fullName evidence="4">ABC-2 family transporter protein</fullName>
    </recommendedName>
</protein>
<feature type="transmembrane region" description="Helical" evidence="1">
    <location>
        <begin position="230"/>
        <end position="250"/>
    </location>
</feature>
<dbReference type="STRING" id="520762.AN619_18130"/>
<feature type="transmembrane region" description="Helical" evidence="1">
    <location>
        <begin position="188"/>
        <end position="210"/>
    </location>
</feature>
<comment type="caution">
    <text evidence="2">The sequence shown here is derived from an EMBL/GenBank/DDBJ whole genome shotgun (WGS) entry which is preliminary data.</text>
</comment>
<feature type="transmembrane region" description="Helical" evidence="1">
    <location>
        <begin position="155"/>
        <end position="181"/>
    </location>
</feature>
<sequence>MKHLISIEFKKALNRRFIIYSLALIFLPLIIILPIMNGSYVFHRAIDVHAQLLTKSPIPLLFPLLLVPLYAGSYANEKKDNYLQYVRPRTIISEYVLAKGIVNAFLTLLVAFLMIFVPFLFIQYIDPMIGYIYYETEFFNPVSIGTFEVVAQNSVLLYGIVYSLWVGINGAIYMTIAYLLTICLKNKFVALSIPFLWWFIMNFVTAVLWIERFSPVFTVFPFSITAQPMWTIFIPFIVLILIIVTLIVYIKKTRKVWNE</sequence>
<dbReference type="Proteomes" id="UP000070456">
    <property type="component" value="Unassembled WGS sequence"/>
</dbReference>
<gene>
    <name evidence="2" type="ORF">AN619_18130</name>
</gene>
<dbReference type="RefSeq" id="WP_066067932.1">
    <property type="nucleotide sequence ID" value="NZ_LOEE01000035.1"/>
</dbReference>
<reference evidence="2 3" key="1">
    <citation type="submission" date="2015-12" db="EMBL/GenBank/DDBJ databases">
        <title>Draft genome sequence of the thermoanaerobe Thermotalea metallivorans, an isolate from the runoff channel of the Great Artesian Basin, Australia.</title>
        <authorList>
            <person name="Patel B.K."/>
        </authorList>
    </citation>
    <scope>NUCLEOTIDE SEQUENCE [LARGE SCALE GENOMIC DNA]</scope>
    <source>
        <strain evidence="2 3">B2-1</strain>
    </source>
</reference>
<dbReference type="OrthoDB" id="9799076at2"/>